<dbReference type="GO" id="GO:0009252">
    <property type="term" value="P:peptidoglycan biosynthetic process"/>
    <property type="evidence" value="ECO:0007669"/>
    <property type="project" value="UniProtKB-UniRule"/>
</dbReference>
<dbReference type="RefSeq" id="WP_226808221.1">
    <property type="nucleotide sequence ID" value="NZ_JAJBNW010000039.1"/>
</dbReference>
<keyword evidence="8 9" id="KW-0961">Cell wall biogenesis/degradation</keyword>
<feature type="transmembrane region" description="Helical" evidence="8">
    <location>
        <begin position="374"/>
        <end position="393"/>
    </location>
</feature>
<evidence type="ECO:0000256" key="2">
    <source>
        <dbReference type="ARBA" id="ARBA00022475"/>
    </source>
</evidence>
<dbReference type="InterPro" id="IPR051050">
    <property type="entry name" value="Lipid_II_flippase_MurJ/MviN"/>
</dbReference>
<comment type="pathway">
    <text evidence="8">Cell wall biogenesis; peptidoglycan biosynthesis.</text>
</comment>
<reference evidence="10" key="1">
    <citation type="submission" date="2022-01" db="EMBL/GenBank/DDBJ databases">
        <title>Collection of gut derived symbiotic bacterial strains cultured from healthy donors.</title>
        <authorList>
            <person name="Lin H."/>
            <person name="Kohout C."/>
            <person name="Waligurski E."/>
            <person name="Pamer E.G."/>
        </authorList>
    </citation>
    <scope>NUCLEOTIDE SEQUENCE</scope>
    <source>
        <strain evidence="10">MSK.14.39</strain>
    </source>
</reference>
<evidence type="ECO:0000256" key="4">
    <source>
        <dbReference type="ARBA" id="ARBA00022960"/>
    </source>
</evidence>
<dbReference type="AlphaFoldDB" id="A0A9Q4ADL8"/>
<dbReference type="EMBL" id="JAKNID010000040">
    <property type="protein sequence ID" value="MCG4565608.1"/>
    <property type="molecule type" value="Genomic_DNA"/>
</dbReference>
<dbReference type="PANTHER" id="PTHR47019:SF1">
    <property type="entry name" value="LIPID II FLIPPASE MURJ"/>
    <property type="match status" value="1"/>
</dbReference>
<dbReference type="GO" id="GO:0034204">
    <property type="term" value="P:lipid translocation"/>
    <property type="evidence" value="ECO:0007669"/>
    <property type="project" value="TreeGrafter"/>
</dbReference>
<accession>A0A9Q4ADL8</accession>
<evidence type="ECO:0000256" key="9">
    <source>
        <dbReference type="PIRNR" id="PIRNR002869"/>
    </source>
</evidence>
<evidence type="ECO:0000256" key="3">
    <source>
        <dbReference type="ARBA" id="ARBA00022692"/>
    </source>
</evidence>
<keyword evidence="4 8" id="KW-0133">Cell shape</keyword>
<feature type="transmembrane region" description="Helical" evidence="8">
    <location>
        <begin position="345"/>
        <end position="362"/>
    </location>
</feature>
<organism evidence="10 11">
    <name type="scientific">Anaerosalibacter bizertensis</name>
    <dbReference type="NCBI Taxonomy" id="932217"/>
    <lineage>
        <taxon>Bacteria</taxon>
        <taxon>Bacillati</taxon>
        <taxon>Bacillota</taxon>
        <taxon>Tissierellia</taxon>
        <taxon>Tissierellales</taxon>
        <taxon>Sporanaerobacteraceae</taxon>
        <taxon>Anaerosalibacter</taxon>
    </lineage>
</organism>
<comment type="subcellular location">
    <subcellularLocation>
        <location evidence="1 8">Cell membrane</location>
        <topology evidence="1 8">Multi-pass membrane protein</topology>
    </subcellularLocation>
</comment>
<keyword evidence="8 9" id="KW-0813">Transport</keyword>
<dbReference type="HAMAP" id="MF_02078">
    <property type="entry name" value="MurJ_MviN"/>
    <property type="match status" value="1"/>
</dbReference>
<feature type="transmembrane region" description="Helical" evidence="8">
    <location>
        <begin position="466"/>
        <end position="485"/>
    </location>
</feature>
<dbReference type="GO" id="GO:0015648">
    <property type="term" value="F:lipid-linked peptidoglycan transporter activity"/>
    <property type="evidence" value="ECO:0007669"/>
    <property type="project" value="UniProtKB-UniRule"/>
</dbReference>
<proteinExistence type="inferred from homology"/>
<dbReference type="GO" id="GO:0071555">
    <property type="term" value="P:cell wall organization"/>
    <property type="evidence" value="ECO:0007669"/>
    <property type="project" value="UniProtKB-UniRule"/>
</dbReference>
<dbReference type="Pfam" id="PF03023">
    <property type="entry name" value="MurJ"/>
    <property type="match status" value="1"/>
</dbReference>
<dbReference type="CDD" id="cd13123">
    <property type="entry name" value="MATE_MurJ_like"/>
    <property type="match status" value="1"/>
</dbReference>
<evidence type="ECO:0000256" key="8">
    <source>
        <dbReference type="HAMAP-Rule" id="MF_02078"/>
    </source>
</evidence>
<feature type="transmembrane region" description="Helical" evidence="8">
    <location>
        <begin position="122"/>
        <end position="141"/>
    </location>
</feature>
<comment type="function">
    <text evidence="8 9">Involved in peptidoglycan biosynthesis. Transports lipid-linked peptidoglycan precursors from the inner to the outer leaflet of the cytoplasmic membrane.</text>
</comment>
<keyword evidence="2 8" id="KW-1003">Cell membrane</keyword>
<keyword evidence="7 8" id="KW-0472">Membrane</keyword>
<evidence type="ECO:0000256" key="7">
    <source>
        <dbReference type="ARBA" id="ARBA00023136"/>
    </source>
</evidence>
<sequence length="508" mass="55244">MKKTAILLMLITIISKIFGFGREITLSYFYGASNISDAYLISLSIPMVIFSFIGTGISTGYVPMYSKIRQDYGEEEGNRFTNNLANILIIICTIIVIFGLIFTKPLIKIFASGFKGEALTLAIQFTKISLLGIYFTGLMNVFSSYLRLKGNYVVPALVGFPMNFITIAAIFLSSKTNILVLVIGSVIATASQLILLVPFIHKKGYRHKFILDIKDRHIKNMAYIALPVIIGVSVNQINVLVDRTLASQIAVGGISALNYANMLNGFVQGLFVVPIATVIYPVISKMAVEDNMDGLKSSISEAINSISLLVIPAIIGAMCFAEPVVKILFGRGAFDSQAISMTSNALFYYSIGMLGFGMRDIISRAFYSLQDTKTPMVNAAIAMAMNIVLNIILSKFMGIGGLALATSISAIFCTVLLFINFRKKIGPFGMKNIAISFIKVSCASIVMGVIARLLYDILIKNIGANLALIAAIIIGAVVYFVMICFMKIDEVDSMIEAIKRKLGSIGSK</sequence>
<evidence type="ECO:0000256" key="1">
    <source>
        <dbReference type="ARBA" id="ARBA00004651"/>
    </source>
</evidence>
<dbReference type="PIRSF" id="PIRSF002869">
    <property type="entry name" value="MviN"/>
    <property type="match status" value="1"/>
</dbReference>
<feature type="transmembrane region" description="Helical" evidence="8">
    <location>
        <begin position="261"/>
        <end position="283"/>
    </location>
</feature>
<dbReference type="NCBIfam" id="TIGR01695">
    <property type="entry name" value="murJ_mviN"/>
    <property type="match status" value="1"/>
</dbReference>
<comment type="caution">
    <text evidence="10">The sequence shown here is derived from an EMBL/GenBank/DDBJ whole genome shotgun (WGS) entry which is preliminary data.</text>
</comment>
<feature type="transmembrane region" description="Helical" evidence="8">
    <location>
        <begin position="221"/>
        <end position="241"/>
    </location>
</feature>
<evidence type="ECO:0000313" key="10">
    <source>
        <dbReference type="EMBL" id="MCG4565608.1"/>
    </source>
</evidence>
<dbReference type="InterPro" id="IPR004268">
    <property type="entry name" value="MurJ"/>
</dbReference>
<feature type="transmembrane region" description="Helical" evidence="8">
    <location>
        <begin position="83"/>
        <end position="102"/>
    </location>
</feature>
<feature type="transmembrane region" description="Helical" evidence="8">
    <location>
        <begin position="399"/>
        <end position="421"/>
    </location>
</feature>
<gene>
    <name evidence="8 10" type="primary">murJ</name>
    <name evidence="10" type="ORF">L0P62_09110</name>
</gene>
<keyword evidence="3 8" id="KW-0812">Transmembrane</keyword>
<evidence type="ECO:0000313" key="11">
    <source>
        <dbReference type="Proteomes" id="UP001108123"/>
    </source>
</evidence>
<keyword evidence="6 8" id="KW-1133">Transmembrane helix</keyword>
<feature type="transmembrane region" description="Helical" evidence="8">
    <location>
        <begin position="38"/>
        <end position="62"/>
    </location>
</feature>
<evidence type="ECO:0000256" key="5">
    <source>
        <dbReference type="ARBA" id="ARBA00022984"/>
    </source>
</evidence>
<comment type="similarity">
    <text evidence="8 9">Belongs to the MurJ/MviN family.</text>
</comment>
<keyword evidence="5 8" id="KW-0573">Peptidoglycan synthesis</keyword>
<feature type="transmembrane region" description="Helical" evidence="8">
    <location>
        <begin position="303"/>
        <end position="325"/>
    </location>
</feature>
<evidence type="ECO:0000256" key="6">
    <source>
        <dbReference type="ARBA" id="ARBA00022989"/>
    </source>
</evidence>
<dbReference type="PRINTS" id="PR01806">
    <property type="entry name" value="VIRFACTRMVIN"/>
</dbReference>
<feature type="transmembrane region" description="Helical" evidence="8">
    <location>
        <begin position="178"/>
        <end position="200"/>
    </location>
</feature>
<protein>
    <recommendedName>
        <fullName evidence="8">Probable lipid II flippase MurJ</fullName>
    </recommendedName>
</protein>
<dbReference type="PANTHER" id="PTHR47019">
    <property type="entry name" value="LIPID II FLIPPASE MURJ"/>
    <property type="match status" value="1"/>
</dbReference>
<dbReference type="GO" id="GO:0005886">
    <property type="term" value="C:plasma membrane"/>
    <property type="evidence" value="ECO:0007669"/>
    <property type="project" value="UniProtKB-SubCell"/>
</dbReference>
<feature type="transmembrane region" description="Helical" evidence="8">
    <location>
        <begin position="153"/>
        <end position="172"/>
    </location>
</feature>
<feature type="transmembrane region" description="Helical" evidence="8">
    <location>
        <begin position="433"/>
        <end position="454"/>
    </location>
</feature>
<name>A0A9Q4ADL8_9FIRM</name>
<keyword evidence="11" id="KW-1185">Reference proteome</keyword>
<dbReference type="Proteomes" id="UP001108123">
    <property type="component" value="Unassembled WGS sequence"/>
</dbReference>
<dbReference type="GO" id="GO:0008360">
    <property type="term" value="P:regulation of cell shape"/>
    <property type="evidence" value="ECO:0007669"/>
    <property type="project" value="UniProtKB-UniRule"/>
</dbReference>